<dbReference type="InterPro" id="IPR025566">
    <property type="entry name" value="DUF4331"/>
</dbReference>
<proteinExistence type="predicted"/>
<dbReference type="NCBIfam" id="TIGR04183">
    <property type="entry name" value="Por_Secre_tail"/>
    <property type="match status" value="1"/>
</dbReference>
<evidence type="ECO:0000259" key="2">
    <source>
        <dbReference type="Pfam" id="PF18962"/>
    </source>
</evidence>
<protein>
    <recommendedName>
        <fullName evidence="2">Secretion system C-terminal sorting domain-containing protein</fullName>
    </recommendedName>
</protein>
<dbReference type="Pfam" id="PF18962">
    <property type="entry name" value="Por_Secre_tail"/>
    <property type="match status" value="1"/>
</dbReference>
<feature type="signal peptide" evidence="1">
    <location>
        <begin position="1"/>
        <end position="25"/>
    </location>
</feature>
<feature type="domain" description="Secretion system C-terminal sorting" evidence="2">
    <location>
        <begin position="613"/>
        <end position="685"/>
    </location>
</feature>
<accession>A0ABX0X7S8</accession>
<gene>
    <name evidence="3" type="ORF">GGR27_000368</name>
</gene>
<evidence type="ECO:0000313" key="4">
    <source>
        <dbReference type="Proteomes" id="UP000770785"/>
    </source>
</evidence>
<dbReference type="EMBL" id="JAATJH010000001">
    <property type="protein sequence ID" value="NJC24887.1"/>
    <property type="molecule type" value="Genomic_DNA"/>
</dbReference>
<dbReference type="RefSeq" id="WP_168035687.1">
    <property type="nucleotide sequence ID" value="NZ_JAATJH010000001.1"/>
</dbReference>
<feature type="chain" id="PRO_5045696511" description="Secretion system C-terminal sorting domain-containing protein" evidence="1">
    <location>
        <begin position="26"/>
        <end position="693"/>
    </location>
</feature>
<keyword evidence="4" id="KW-1185">Reference proteome</keyword>
<reference evidence="3 4" key="1">
    <citation type="submission" date="2020-03" db="EMBL/GenBank/DDBJ databases">
        <title>Genomic Encyclopedia of Type Strains, Phase IV (KMG-IV): sequencing the most valuable type-strain genomes for metagenomic binning, comparative biology and taxonomic classification.</title>
        <authorList>
            <person name="Goeker M."/>
        </authorList>
    </citation>
    <scope>NUCLEOTIDE SEQUENCE [LARGE SCALE GENOMIC DNA]</scope>
    <source>
        <strain evidence="3 4">DSM 105096</strain>
    </source>
</reference>
<dbReference type="Pfam" id="PF14224">
    <property type="entry name" value="DUF4331"/>
    <property type="match status" value="1"/>
</dbReference>
<keyword evidence="1" id="KW-0732">Signal</keyword>
<name>A0ABX0X7S8_9BACT</name>
<comment type="caution">
    <text evidence="3">The sequence shown here is derived from an EMBL/GenBank/DDBJ whole genome shotgun (WGS) entry which is preliminary data.</text>
</comment>
<sequence>MKHTFFNKCVFTVLLGLLISVSAFASSHREAPLIADDPLADNVDVYAFRNPENTGYVTLIATFIPMQLPHGGPNYYHFGEDIRYEIHIDNDAGTDGDDIIYRFTFTRTNEDPTTFFNIRIGKENLKTTYKMERSMDGGDSFTTVIDAGEVPANNIGERSITSEAYGLGADSYEAHWTSKISNLTAQQERVFAGPVDDPFFVDLAGIFDLGDDPRQNGDPVDGLACFNTSAIAITVPISMLKKESAADQPANILDPDYVIGVWASASRPSMRTLQTDGSKPVVSGDWVQVSRLGMPLTNEAVIPVGMKDYWNAITPYEELADTTLDGFFYNPELALYMDDSLFGGVVPAFAPLRIQKASVTPLGPVDFSNGADGLFVAKGNAALDGTALGSESPYVDLLLPGPGKPRSVDLWPIFHTGVPNLPPYQLFTGKEGGNVLAAGKPFINNFLPTGGDMLRLNMAVPVTPRDSDDFNSLGLIQAAVLGLTDPRFNTDATLQNIPNMDGFPNGRRLQDDVTRIELQAVSGVVLAAIGLFYDDYDPTDSTASPVTADLLSVLGYETGIQENDKAFRPMFPYMALPHSGTGDCSGAVATSVGDFFNQDGVGASAPNVIGITYPNPFVSQTTIKLRVRELTAVSIDLHDVNGRQLQNLARRTFAEGEHDVPVNVSSLPAGTYMAVVRSGTGRVLQTIRMVKSN</sequence>
<evidence type="ECO:0000256" key="1">
    <source>
        <dbReference type="SAM" id="SignalP"/>
    </source>
</evidence>
<evidence type="ECO:0000313" key="3">
    <source>
        <dbReference type="EMBL" id="NJC24887.1"/>
    </source>
</evidence>
<organism evidence="3 4">
    <name type="scientific">Neolewinella antarctica</name>
    <dbReference type="NCBI Taxonomy" id="442734"/>
    <lineage>
        <taxon>Bacteria</taxon>
        <taxon>Pseudomonadati</taxon>
        <taxon>Bacteroidota</taxon>
        <taxon>Saprospiria</taxon>
        <taxon>Saprospirales</taxon>
        <taxon>Lewinellaceae</taxon>
        <taxon>Neolewinella</taxon>
    </lineage>
</organism>
<dbReference type="Proteomes" id="UP000770785">
    <property type="component" value="Unassembled WGS sequence"/>
</dbReference>
<dbReference type="InterPro" id="IPR026444">
    <property type="entry name" value="Secre_tail"/>
</dbReference>